<reference evidence="1 2" key="1">
    <citation type="submission" date="2016-11" db="EMBL/GenBank/DDBJ databases">
        <authorList>
            <person name="Jaros S."/>
            <person name="Januszkiewicz K."/>
            <person name="Wedrychowicz H."/>
        </authorList>
    </citation>
    <scope>NUCLEOTIDE SEQUENCE [LARGE SCALE GENOMIC DNA]</scope>
    <source>
        <strain evidence="1 2">CGMCC 1.10681</strain>
    </source>
</reference>
<sequence>MGLKQMKSKTFIANNFQQLKKGNFYPMIMSPDDISEVTLTGFGWDNTYNLFINGWQFNMDSASNAAHLQTFCSGTLSYEEKNGVSKVILKCVDLAATLRIKETQPNWLPIPNYVIYEYVDKMFLTAMIENYLRVNPEIIKQLNQYYFNNEGQQIFETPEQVTEKFFQGIISLQVKGGFLFGRAAQLPSDSLKRMVHIKMQDELGSDLYLDPGFYHKHWASYFANDGQDLEQHTLRDKLTRYFAGPKSNGQVRFVKKSGGISGDFKDPSRPANTITAAVQACDPHDTVLILDTSIYQEGSEIVIAKPISVTSTSNTASAITGSSGSFPVVDGQSQHRVFHIEVAVDAQTSITSLSHMEIKGGFIDPAADNEGGEAPHLGGGVLIHETDKTFIGNCFIHNNRVKGVGLDPDSLESVYYKEHTGENGFGGGICTFHSSAYIGGNFIFRNHSTHRGGGLAIFGYGWPVVANNFVSENAADLGGRMDGGGIATEIAFPSIFSDFWSIVVNYAESDQEGTNIVEDLWNKNDLAEAKMNNIVFINNEITKNVAKEDGGGLYLSVMSNALFKNNEISENEADNDGGGIRASMGSDLLCIKDNIHHNVSNAINSPSNASGGGGISIRNISFDLRGVHVYLNTARGWAGGGVLCISRAPGMIGFGQSYAPVLEHLFGVNEYYWELTQTTQIDENESTWIQGQAKDHRKGAGVYMLRVAETNPTTSRPNGLPVQTYIEDMRLIVNNKQTNPLNAVSAPQPTVNFREFYYEDMVHRKNNPIHDGNKGPFLNVNAFTYISN</sequence>
<dbReference type="Proteomes" id="UP000184184">
    <property type="component" value="Unassembled WGS sequence"/>
</dbReference>
<dbReference type="InterPro" id="IPR012334">
    <property type="entry name" value="Pectin_lyas_fold"/>
</dbReference>
<dbReference type="Gene3D" id="2.160.20.10">
    <property type="entry name" value="Single-stranded right-handed beta-helix, Pectin lyase-like"/>
    <property type="match status" value="1"/>
</dbReference>
<dbReference type="SUPFAM" id="SSF51126">
    <property type="entry name" value="Pectin lyase-like"/>
    <property type="match status" value="1"/>
</dbReference>
<dbReference type="RefSeq" id="WP_073202395.1">
    <property type="nucleotide sequence ID" value="NZ_FRCZ01000005.1"/>
</dbReference>
<evidence type="ECO:0000313" key="2">
    <source>
        <dbReference type="Proteomes" id="UP000184184"/>
    </source>
</evidence>
<keyword evidence="2" id="KW-1185">Reference proteome</keyword>
<protein>
    <submittedName>
        <fullName evidence="1">Parallel beta-helix repeat (Two copies)</fullName>
    </submittedName>
</protein>
<dbReference type="EMBL" id="FRCZ01000005">
    <property type="protein sequence ID" value="SHN23906.1"/>
    <property type="molecule type" value="Genomic_DNA"/>
</dbReference>
<accession>A0A1M7Q180</accession>
<gene>
    <name evidence="1" type="ORF">SAMN05216179_2722</name>
</gene>
<evidence type="ECO:0000313" key="1">
    <source>
        <dbReference type="EMBL" id="SHN23906.1"/>
    </source>
</evidence>
<dbReference type="InterPro" id="IPR011050">
    <property type="entry name" value="Pectin_lyase_fold/virulence"/>
</dbReference>
<dbReference type="AlphaFoldDB" id="A0A1M7Q180"/>
<proteinExistence type="predicted"/>
<dbReference type="OrthoDB" id="5165888at2"/>
<dbReference type="STRING" id="1027249.SAMN05216179_2722"/>
<organism evidence="1 2">
    <name type="scientific">Gracilibacillus kekensis</name>
    <dbReference type="NCBI Taxonomy" id="1027249"/>
    <lineage>
        <taxon>Bacteria</taxon>
        <taxon>Bacillati</taxon>
        <taxon>Bacillota</taxon>
        <taxon>Bacilli</taxon>
        <taxon>Bacillales</taxon>
        <taxon>Bacillaceae</taxon>
        <taxon>Gracilibacillus</taxon>
    </lineage>
</organism>
<name>A0A1M7Q180_9BACI</name>